<dbReference type="InterPro" id="IPR036866">
    <property type="entry name" value="RibonucZ/Hydroxyglut_hydro"/>
</dbReference>
<protein>
    <submittedName>
        <fullName evidence="1">Uncharacterized protein</fullName>
    </submittedName>
</protein>
<sequence length="277" mass="30853">MGYSSPIGGQSRKVVDSLLWIHSAPFSRFRFVSFGARMSVMKASADSKNYVVFAAIPYDEEMIGKLTSVIGDSDWFKNITHLIIPDTEHTMAVLGYKERLPNVKIVGMESCNEKIDPLIDFKFGAQTANKAYDSAEQLKDVFPKMDEKDSELFDSFGFCYIPGHPNKELTVFQKSTGSLVVGDLLFNMQSSGKKFPFTDYSQEAYGGKDPTGFISSKLTYNGFLVKKLAGATLSGPQAAVGIQEIYKWNFSRIIMCHGDLIERSAKDIFKEIFAPAF</sequence>
<gene>
    <name evidence="1" type="ORF">KUCA_T00001551001</name>
</gene>
<proteinExistence type="predicted"/>
<dbReference type="OrthoDB" id="421671at2759"/>
<accession>W6MHU1</accession>
<dbReference type="RefSeq" id="XP_022457593.1">
    <property type="nucleotide sequence ID" value="XM_022603743.1"/>
</dbReference>
<dbReference type="EMBL" id="HG793126">
    <property type="protein sequence ID" value="CDK25581.1"/>
    <property type="molecule type" value="Genomic_DNA"/>
</dbReference>
<dbReference type="HOGENOM" id="CLU_056292_1_0_1"/>
<dbReference type="SUPFAM" id="SSF56281">
    <property type="entry name" value="Metallo-hydrolase/oxidoreductase"/>
    <property type="match status" value="1"/>
</dbReference>
<dbReference type="GeneID" id="34518981"/>
<organism evidence="1 2">
    <name type="scientific">Kuraishia capsulata CBS 1993</name>
    <dbReference type="NCBI Taxonomy" id="1382522"/>
    <lineage>
        <taxon>Eukaryota</taxon>
        <taxon>Fungi</taxon>
        <taxon>Dikarya</taxon>
        <taxon>Ascomycota</taxon>
        <taxon>Saccharomycotina</taxon>
        <taxon>Pichiomycetes</taxon>
        <taxon>Pichiales</taxon>
        <taxon>Pichiaceae</taxon>
        <taxon>Kuraishia</taxon>
    </lineage>
</organism>
<dbReference type="InterPro" id="IPR025638">
    <property type="entry name" value="DUF4336"/>
</dbReference>
<evidence type="ECO:0000313" key="2">
    <source>
        <dbReference type="Proteomes" id="UP000019384"/>
    </source>
</evidence>
<reference evidence="1" key="1">
    <citation type="submission" date="2013-12" db="EMBL/GenBank/DDBJ databases">
        <authorList>
            <person name="Genoscope - CEA"/>
        </authorList>
    </citation>
    <scope>NUCLEOTIDE SEQUENCE</scope>
    <source>
        <strain evidence="1">CBS 1993</strain>
    </source>
</reference>
<dbReference type="Proteomes" id="UP000019384">
    <property type="component" value="Unassembled WGS sequence"/>
</dbReference>
<keyword evidence="2" id="KW-1185">Reference proteome</keyword>
<reference evidence="1" key="2">
    <citation type="submission" date="2014-02" db="EMBL/GenBank/DDBJ databases">
        <title>Complete DNA sequence of /Kuraishia capsulata/ illustrates novel genomic features among budding yeasts (/Saccharomycotina/).</title>
        <authorList>
            <person name="Morales L."/>
            <person name="Noel B."/>
            <person name="Porcel B."/>
            <person name="Marcet-Houben M."/>
            <person name="Hullo M-F."/>
            <person name="Sacerdot C."/>
            <person name="Tekaia F."/>
            <person name="Leh-Louis V."/>
            <person name="Despons L."/>
            <person name="Khanna V."/>
            <person name="Aury J-M."/>
            <person name="Barbe V."/>
            <person name="Couloux A."/>
            <person name="Labadie K."/>
            <person name="Pelletier E."/>
            <person name="Souciet J-L."/>
            <person name="Boekhout T."/>
            <person name="Gabaldon T."/>
            <person name="Wincker P."/>
            <person name="Dujon B."/>
        </authorList>
    </citation>
    <scope>NUCLEOTIDE SEQUENCE</scope>
    <source>
        <strain evidence="1">CBS 1993</strain>
    </source>
</reference>
<dbReference type="PANTHER" id="PTHR33835:SF1">
    <property type="entry name" value="METALLO-BETA-LACTAMASE DOMAIN-CONTAINING PROTEIN"/>
    <property type="match status" value="1"/>
</dbReference>
<name>W6MHU1_9ASCO</name>
<dbReference type="AlphaFoldDB" id="W6MHU1"/>
<evidence type="ECO:0000313" key="1">
    <source>
        <dbReference type="EMBL" id="CDK25581.1"/>
    </source>
</evidence>
<dbReference type="PANTHER" id="PTHR33835">
    <property type="entry name" value="YALI0C07656P"/>
    <property type="match status" value="1"/>
</dbReference>